<dbReference type="OrthoDB" id="5799552at2759"/>
<dbReference type="InterPro" id="IPR013088">
    <property type="entry name" value="Znf_NHR/GATA"/>
</dbReference>
<evidence type="ECO:0000313" key="11">
    <source>
        <dbReference type="Proteomes" id="UP000728032"/>
    </source>
</evidence>
<reference evidence="10" key="1">
    <citation type="submission" date="2020-11" db="EMBL/GenBank/DDBJ databases">
        <authorList>
            <person name="Tran Van P."/>
        </authorList>
    </citation>
    <scope>NUCLEOTIDE SEQUENCE</scope>
</reference>
<dbReference type="Gene3D" id="3.30.50.10">
    <property type="entry name" value="Erythroid Transcription Factor GATA-1, subunit A"/>
    <property type="match status" value="1"/>
</dbReference>
<dbReference type="Pfam" id="PF00105">
    <property type="entry name" value="zf-C4"/>
    <property type="match status" value="1"/>
</dbReference>
<keyword evidence="8" id="KW-0539">Nucleus</keyword>
<evidence type="ECO:0000256" key="2">
    <source>
        <dbReference type="ARBA" id="ARBA00022771"/>
    </source>
</evidence>
<dbReference type="Gene3D" id="1.10.565.10">
    <property type="entry name" value="Retinoid X Receptor"/>
    <property type="match status" value="2"/>
</dbReference>
<accession>A0A7R9LV84</accession>
<dbReference type="PROSITE" id="PS00031">
    <property type="entry name" value="NUCLEAR_REC_DBD_1"/>
    <property type="match status" value="1"/>
</dbReference>
<dbReference type="InterPro" id="IPR050234">
    <property type="entry name" value="Nuclear_hormone_rcpt_NR1"/>
</dbReference>
<gene>
    <name evidence="10" type="ORF">ONB1V03_LOCUS6790</name>
</gene>
<dbReference type="EMBL" id="OC918017">
    <property type="protein sequence ID" value="CAD7648505.1"/>
    <property type="molecule type" value="Genomic_DNA"/>
</dbReference>
<evidence type="ECO:0000256" key="7">
    <source>
        <dbReference type="ARBA" id="ARBA00023170"/>
    </source>
</evidence>
<dbReference type="SUPFAM" id="SSF48508">
    <property type="entry name" value="Nuclear receptor ligand-binding domain"/>
    <property type="match status" value="2"/>
</dbReference>
<evidence type="ECO:0000256" key="1">
    <source>
        <dbReference type="ARBA" id="ARBA00022723"/>
    </source>
</evidence>
<evidence type="ECO:0000259" key="9">
    <source>
        <dbReference type="PROSITE" id="PS51030"/>
    </source>
</evidence>
<dbReference type="GO" id="GO:0008270">
    <property type="term" value="F:zinc ion binding"/>
    <property type="evidence" value="ECO:0007669"/>
    <property type="project" value="UniProtKB-KW"/>
</dbReference>
<evidence type="ECO:0000256" key="6">
    <source>
        <dbReference type="ARBA" id="ARBA00023163"/>
    </source>
</evidence>
<dbReference type="GO" id="GO:0000978">
    <property type="term" value="F:RNA polymerase II cis-regulatory region sequence-specific DNA binding"/>
    <property type="evidence" value="ECO:0007669"/>
    <property type="project" value="TreeGrafter"/>
</dbReference>
<dbReference type="AlphaFoldDB" id="A0A7R9LV84"/>
<dbReference type="PANTHER" id="PTHR24082:SF283">
    <property type="entry name" value="NUCLEAR HORMONE RECEPTOR HR96"/>
    <property type="match status" value="1"/>
</dbReference>
<keyword evidence="7" id="KW-0675">Receptor</keyword>
<dbReference type="PRINTS" id="PR00047">
    <property type="entry name" value="STROIDFINGER"/>
</dbReference>
<dbReference type="Proteomes" id="UP000728032">
    <property type="component" value="Unassembled WGS sequence"/>
</dbReference>
<evidence type="ECO:0000256" key="4">
    <source>
        <dbReference type="ARBA" id="ARBA00023015"/>
    </source>
</evidence>
<keyword evidence="6" id="KW-0804">Transcription</keyword>
<proteinExistence type="predicted"/>
<evidence type="ECO:0000256" key="8">
    <source>
        <dbReference type="ARBA" id="ARBA00023242"/>
    </source>
</evidence>
<protein>
    <recommendedName>
        <fullName evidence="9">Nuclear receptor domain-containing protein</fullName>
    </recommendedName>
</protein>
<keyword evidence="4" id="KW-0805">Transcription regulation</keyword>
<keyword evidence="5" id="KW-0238">DNA-binding</keyword>
<feature type="domain" description="Nuclear receptor" evidence="9">
    <location>
        <begin position="2"/>
        <end position="76"/>
    </location>
</feature>
<sequence length="405" mass="46870">MSKVCVICEDIAYGNNFGTLSCNSCKTFFRRNAIKTKIFTCLSNGKCEITYENRGCIKCRLEKCYALGMRKDWIIDERIKRFRRVNSDRRRRSERLNDRRSHGLTLNEMCDENKGRGFGANICGEMVFKMITDFDTSCHNINTQMKRFYENFYNKTAHKLVANHSVDRPIADYSNQLTELEANKLSELLDFSRGLRRPLDKTITEMIGTEDVKQALVLLFTDSLNHLVNGVKSLSEFKDFCGNDQISLVKYGCLDVINIRSVLFYDFRSQSFALSFKDFCGNDQISLVKYGCLDVINIRSVLFYDFRSQSFALSDNNSSHLKLDSLQVFKSDIYSPYLNFMHKIAHDWDSDPVVIDLLTAMLLFNPNRPNLMHKDSVNQTEMRNSVAENPQEYGPLIRELFDMKG</sequence>
<dbReference type="SMART" id="SM00399">
    <property type="entry name" value="ZnF_C4"/>
    <property type="match status" value="1"/>
</dbReference>
<keyword evidence="3" id="KW-0862">Zinc</keyword>
<dbReference type="GO" id="GO:0004879">
    <property type="term" value="F:nuclear receptor activity"/>
    <property type="evidence" value="ECO:0007669"/>
    <property type="project" value="TreeGrafter"/>
</dbReference>
<dbReference type="SUPFAM" id="SSF57716">
    <property type="entry name" value="Glucocorticoid receptor-like (DNA-binding domain)"/>
    <property type="match status" value="1"/>
</dbReference>
<dbReference type="InterPro" id="IPR001628">
    <property type="entry name" value="Znf_hrmn_rcpt"/>
</dbReference>
<dbReference type="PROSITE" id="PS51257">
    <property type="entry name" value="PROKAR_LIPOPROTEIN"/>
    <property type="match status" value="1"/>
</dbReference>
<dbReference type="EMBL" id="CAJPVJ010003192">
    <property type="protein sequence ID" value="CAG2167281.1"/>
    <property type="molecule type" value="Genomic_DNA"/>
</dbReference>
<dbReference type="InterPro" id="IPR035500">
    <property type="entry name" value="NHR-like_dom_sf"/>
</dbReference>
<organism evidence="10">
    <name type="scientific">Oppiella nova</name>
    <dbReference type="NCBI Taxonomy" id="334625"/>
    <lineage>
        <taxon>Eukaryota</taxon>
        <taxon>Metazoa</taxon>
        <taxon>Ecdysozoa</taxon>
        <taxon>Arthropoda</taxon>
        <taxon>Chelicerata</taxon>
        <taxon>Arachnida</taxon>
        <taxon>Acari</taxon>
        <taxon>Acariformes</taxon>
        <taxon>Sarcoptiformes</taxon>
        <taxon>Oribatida</taxon>
        <taxon>Brachypylina</taxon>
        <taxon>Oppioidea</taxon>
        <taxon>Oppiidae</taxon>
        <taxon>Oppiella</taxon>
    </lineage>
</organism>
<dbReference type="PANTHER" id="PTHR24082">
    <property type="entry name" value="NUCLEAR HORMONE RECEPTOR"/>
    <property type="match status" value="1"/>
</dbReference>
<name>A0A7R9LV84_9ACAR</name>
<dbReference type="GO" id="GO:0000122">
    <property type="term" value="P:negative regulation of transcription by RNA polymerase II"/>
    <property type="evidence" value="ECO:0007669"/>
    <property type="project" value="TreeGrafter"/>
</dbReference>
<evidence type="ECO:0000256" key="3">
    <source>
        <dbReference type="ARBA" id="ARBA00022833"/>
    </source>
</evidence>
<keyword evidence="1" id="KW-0479">Metal-binding</keyword>
<dbReference type="GO" id="GO:0030154">
    <property type="term" value="P:cell differentiation"/>
    <property type="evidence" value="ECO:0007669"/>
    <property type="project" value="TreeGrafter"/>
</dbReference>
<dbReference type="PROSITE" id="PS51030">
    <property type="entry name" value="NUCLEAR_REC_DBD_2"/>
    <property type="match status" value="1"/>
</dbReference>
<keyword evidence="2" id="KW-0863">Zinc-finger</keyword>
<keyword evidence="11" id="KW-1185">Reference proteome</keyword>
<evidence type="ECO:0000313" key="10">
    <source>
        <dbReference type="EMBL" id="CAD7648505.1"/>
    </source>
</evidence>
<dbReference type="GO" id="GO:0045944">
    <property type="term" value="P:positive regulation of transcription by RNA polymerase II"/>
    <property type="evidence" value="ECO:0007669"/>
    <property type="project" value="TreeGrafter"/>
</dbReference>
<evidence type="ECO:0000256" key="5">
    <source>
        <dbReference type="ARBA" id="ARBA00023125"/>
    </source>
</evidence>